<name>A0A2V2BCM3_9GAMM</name>
<dbReference type="Proteomes" id="UP000245981">
    <property type="component" value="Unassembled WGS sequence"/>
</dbReference>
<dbReference type="GeneID" id="99739185"/>
<gene>
    <name evidence="1" type="ORF">C7431_110103</name>
</gene>
<dbReference type="SUPFAM" id="SSF46894">
    <property type="entry name" value="C-terminal effector domain of the bipartite response regulators"/>
    <property type="match status" value="1"/>
</dbReference>
<organism evidence="1 2">
    <name type="scientific">Pantoea allii</name>
    <dbReference type="NCBI Taxonomy" id="574096"/>
    <lineage>
        <taxon>Bacteria</taxon>
        <taxon>Pseudomonadati</taxon>
        <taxon>Pseudomonadota</taxon>
        <taxon>Gammaproteobacteria</taxon>
        <taxon>Enterobacterales</taxon>
        <taxon>Erwiniaceae</taxon>
        <taxon>Pantoea</taxon>
    </lineage>
</organism>
<dbReference type="RefSeq" id="WP_088901101.1">
    <property type="nucleotide sequence ID" value="NZ_CP125960.1"/>
</dbReference>
<evidence type="ECO:0000313" key="2">
    <source>
        <dbReference type="Proteomes" id="UP000245981"/>
    </source>
</evidence>
<dbReference type="AlphaFoldDB" id="A0A2V2BCM3"/>
<dbReference type="EMBL" id="QGHF01000010">
    <property type="protein sequence ID" value="PWK94607.1"/>
    <property type="molecule type" value="Genomic_DNA"/>
</dbReference>
<sequence>MAEIDPQQFAPLSKFFPELTPLQSSQVCMLVFCHLTVEELADFRGVSVNTVKESMCAAQKKLRVSSIKDLKVAVTNRVLMRLALAIPEKK</sequence>
<protein>
    <recommendedName>
        <fullName evidence="3">DNA-binding CsgD family transcriptional regulator</fullName>
    </recommendedName>
</protein>
<dbReference type="GO" id="GO:0006355">
    <property type="term" value="P:regulation of DNA-templated transcription"/>
    <property type="evidence" value="ECO:0007669"/>
    <property type="project" value="InterPro"/>
</dbReference>
<reference evidence="1 2" key="1">
    <citation type="submission" date="2018-05" db="EMBL/GenBank/DDBJ databases">
        <title>Genomic Encyclopedia of Type Strains, Phase IV (KMG-V): Genome sequencing to study the core and pangenomes of soil and plant-associated prokaryotes.</title>
        <authorList>
            <person name="Whitman W."/>
        </authorList>
    </citation>
    <scope>NUCLEOTIDE SEQUENCE [LARGE SCALE GENOMIC DNA]</scope>
    <source>
        <strain evidence="1 2">PNA 200-10</strain>
    </source>
</reference>
<evidence type="ECO:0008006" key="3">
    <source>
        <dbReference type="Google" id="ProtNLM"/>
    </source>
</evidence>
<evidence type="ECO:0000313" key="1">
    <source>
        <dbReference type="EMBL" id="PWK94607.1"/>
    </source>
</evidence>
<accession>A0A2V2BCM3</accession>
<dbReference type="InterPro" id="IPR036388">
    <property type="entry name" value="WH-like_DNA-bd_sf"/>
</dbReference>
<dbReference type="InterPro" id="IPR016032">
    <property type="entry name" value="Sig_transdc_resp-reg_C-effctor"/>
</dbReference>
<dbReference type="Gene3D" id="1.10.10.10">
    <property type="entry name" value="Winged helix-like DNA-binding domain superfamily/Winged helix DNA-binding domain"/>
    <property type="match status" value="1"/>
</dbReference>
<dbReference type="GO" id="GO:0003677">
    <property type="term" value="F:DNA binding"/>
    <property type="evidence" value="ECO:0007669"/>
    <property type="project" value="InterPro"/>
</dbReference>
<proteinExistence type="predicted"/>
<comment type="caution">
    <text evidence="1">The sequence shown here is derived from an EMBL/GenBank/DDBJ whole genome shotgun (WGS) entry which is preliminary data.</text>
</comment>